<reference evidence="1" key="1">
    <citation type="journal article" date="2012" name="Nat. Biotechnol.">
        <title>Reference genome sequence of the model plant Setaria.</title>
        <authorList>
            <person name="Bennetzen J.L."/>
            <person name="Schmutz J."/>
            <person name="Wang H."/>
            <person name="Percifield R."/>
            <person name="Hawkins J."/>
            <person name="Pontaroli A.C."/>
            <person name="Estep M."/>
            <person name="Feng L."/>
            <person name="Vaughn J.N."/>
            <person name="Grimwood J."/>
            <person name="Jenkins J."/>
            <person name="Barry K."/>
            <person name="Lindquist E."/>
            <person name="Hellsten U."/>
            <person name="Deshpande S."/>
            <person name="Wang X."/>
            <person name="Wu X."/>
            <person name="Mitros T."/>
            <person name="Triplett J."/>
            <person name="Yang X."/>
            <person name="Ye C.Y."/>
            <person name="Mauro-Herrera M."/>
            <person name="Wang L."/>
            <person name="Li P."/>
            <person name="Sharma M."/>
            <person name="Sharma R."/>
            <person name="Ronald P.C."/>
            <person name="Panaud O."/>
            <person name="Kellogg E.A."/>
            <person name="Brutnell T.P."/>
            <person name="Doust A.N."/>
            <person name="Tuskan G.A."/>
            <person name="Rokhsar D."/>
            <person name="Devos K.M."/>
        </authorList>
    </citation>
    <scope>NUCLEOTIDE SEQUENCE [LARGE SCALE GENOMIC DNA]</scope>
    <source>
        <strain evidence="1">Yugu1</strain>
    </source>
</reference>
<name>A0A368PT17_SETIT</name>
<accession>A0A368PT17</accession>
<gene>
    <name evidence="1" type="ORF">SETIT_1G354200v2</name>
</gene>
<reference evidence="1" key="2">
    <citation type="submission" date="2015-07" db="EMBL/GenBank/DDBJ databases">
        <authorList>
            <person name="Noorani M."/>
        </authorList>
    </citation>
    <scope>NUCLEOTIDE SEQUENCE</scope>
    <source>
        <strain evidence="1">Yugu1</strain>
    </source>
</reference>
<sequence>MYGRRTITSVARWGEGQYGRAPQSWNREQSHVGDGIVLDHLSQQFLHPSFRQRLPHVHANAFVNARLHRVVTSEDKRRRRRRQLGCLLDDEAGAQAVSFGDHQHNTHPVVRRSSVHIRARIGFHRILVLHLLHLQARKSQGREAQEMK</sequence>
<proteinExistence type="predicted"/>
<protein>
    <submittedName>
        <fullName evidence="1">Uncharacterized protein</fullName>
    </submittedName>
</protein>
<evidence type="ECO:0000313" key="1">
    <source>
        <dbReference type="EMBL" id="RCV08782.1"/>
    </source>
</evidence>
<organism evidence="1">
    <name type="scientific">Setaria italica</name>
    <name type="common">Foxtail millet</name>
    <name type="synonym">Panicum italicum</name>
    <dbReference type="NCBI Taxonomy" id="4555"/>
    <lineage>
        <taxon>Eukaryota</taxon>
        <taxon>Viridiplantae</taxon>
        <taxon>Streptophyta</taxon>
        <taxon>Embryophyta</taxon>
        <taxon>Tracheophyta</taxon>
        <taxon>Spermatophyta</taxon>
        <taxon>Magnoliopsida</taxon>
        <taxon>Liliopsida</taxon>
        <taxon>Poales</taxon>
        <taxon>Poaceae</taxon>
        <taxon>PACMAD clade</taxon>
        <taxon>Panicoideae</taxon>
        <taxon>Panicodae</taxon>
        <taxon>Paniceae</taxon>
        <taxon>Cenchrinae</taxon>
        <taxon>Setaria</taxon>
    </lineage>
</organism>
<dbReference type="EMBL" id="CM003528">
    <property type="protein sequence ID" value="RCV08782.1"/>
    <property type="molecule type" value="Genomic_DNA"/>
</dbReference>
<dbReference type="AlphaFoldDB" id="A0A368PT17"/>